<keyword evidence="6" id="KW-0131">Cell cycle</keyword>
<feature type="domain" description="Septin-type G" evidence="9">
    <location>
        <begin position="85"/>
        <end position="386"/>
    </location>
</feature>
<dbReference type="CDD" id="cd01850">
    <property type="entry name" value="CDC_Septin"/>
    <property type="match status" value="1"/>
</dbReference>
<keyword evidence="2 10" id="KW-0132">Cell division</keyword>
<dbReference type="Pfam" id="PF00735">
    <property type="entry name" value="Septin"/>
    <property type="match status" value="1"/>
</dbReference>
<dbReference type="PIRSF" id="PIRSF006698">
    <property type="entry name" value="Septin"/>
    <property type="match status" value="1"/>
</dbReference>
<evidence type="ECO:0000256" key="1">
    <source>
        <dbReference type="ARBA" id="ARBA00004266"/>
    </source>
</evidence>
<evidence type="ECO:0000256" key="3">
    <source>
        <dbReference type="ARBA" id="ARBA00022741"/>
    </source>
</evidence>
<feature type="compositionally biased region" description="Basic and acidic residues" evidence="8">
    <location>
        <begin position="1"/>
        <end position="20"/>
    </location>
</feature>
<evidence type="ECO:0000259" key="9">
    <source>
        <dbReference type="PROSITE" id="PS51719"/>
    </source>
</evidence>
<protein>
    <submittedName>
        <fullName evidence="10">Related to Cell division control protein 3</fullName>
    </submittedName>
</protein>
<dbReference type="GO" id="GO:0005935">
    <property type="term" value="C:cellular bud neck"/>
    <property type="evidence" value="ECO:0007669"/>
    <property type="project" value="UniProtKB-SubCell"/>
</dbReference>
<gene>
    <name evidence="10" type="ORF">SCODWIG_00734</name>
</gene>
<evidence type="ECO:0000256" key="4">
    <source>
        <dbReference type="ARBA" id="ARBA00023054"/>
    </source>
</evidence>
<keyword evidence="3 7" id="KW-0547">Nucleotide-binding</keyword>
<dbReference type="Proteomes" id="UP000262825">
    <property type="component" value="Unassembled WGS sequence"/>
</dbReference>
<dbReference type="InterPro" id="IPR027417">
    <property type="entry name" value="P-loop_NTPase"/>
</dbReference>
<dbReference type="SUPFAM" id="SSF52540">
    <property type="entry name" value="P-loop containing nucleoside triphosphate hydrolases"/>
    <property type="match status" value="1"/>
</dbReference>
<evidence type="ECO:0000313" key="10">
    <source>
        <dbReference type="EMBL" id="SSD58973.1"/>
    </source>
</evidence>
<accession>A0A376B2R5</accession>
<dbReference type="GO" id="GO:0000281">
    <property type="term" value="P:mitotic cytokinesis"/>
    <property type="evidence" value="ECO:0007669"/>
    <property type="project" value="UniProtKB-ARBA"/>
</dbReference>
<dbReference type="GO" id="GO:0005525">
    <property type="term" value="F:GTP binding"/>
    <property type="evidence" value="ECO:0007669"/>
    <property type="project" value="UniProtKB-KW"/>
</dbReference>
<dbReference type="GO" id="GO:0005940">
    <property type="term" value="C:septin ring"/>
    <property type="evidence" value="ECO:0007669"/>
    <property type="project" value="UniProtKB-ARBA"/>
</dbReference>
<keyword evidence="4" id="KW-0175">Coiled coil</keyword>
<dbReference type="PANTHER" id="PTHR18884">
    <property type="entry name" value="SEPTIN"/>
    <property type="match status" value="1"/>
</dbReference>
<comment type="similarity">
    <text evidence="7">Belongs to the TRAFAC class TrmE-Era-EngA-EngB-Septin-like GTPase superfamily. Septin GTPase family.</text>
</comment>
<organism evidence="10 11">
    <name type="scientific">Saccharomycodes ludwigii</name>
    <dbReference type="NCBI Taxonomy" id="36035"/>
    <lineage>
        <taxon>Eukaryota</taxon>
        <taxon>Fungi</taxon>
        <taxon>Dikarya</taxon>
        <taxon>Ascomycota</taxon>
        <taxon>Saccharomycotina</taxon>
        <taxon>Saccharomycetes</taxon>
        <taxon>Saccharomycodales</taxon>
        <taxon>Saccharomycodaceae</taxon>
        <taxon>Saccharomycodes</taxon>
    </lineage>
</organism>
<evidence type="ECO:0000313" key="11">
    <source>
        <dbReference type="Proteomes" id="UP000262825"/>
    </source>
</evidence>
<reference evidence="11" key="1">
    <citation type="submission" date="2018-06" db="EMBL/GenBank/DDBJ databases">
        <authorList>
            <person name="Guldener U."/>
        </authorList>
    </citation>
    <scope>NUCLEOTIDE SEQUENCE [LARGE SCALE GENOMIC DNA]</scope>
    <source>
        <strain evidence="11">UTAD17</strain>
    </source>
</reference>
<evidence type="ECO:0000256" key="7">
    <source>
        <dbReference type="RuleBase" id="RU004560"/>
    </source>
</evidence>
<keyword evidence="11" id="KW-1185">Reference proteome</keyword>
<keyword evidence="5 7" id="KW-0342">GTP-binding</keyword>
<dbReference type="EMBL" id="UFAJ01000072">
    <property type="protein sequence ID" value="SSD58973.1"/>
    <property type="molecule type" value="Genomic_DNA"/>
</dbReference>
<feature type="region of interest" description="Disordered" evidence="8">
    <location>
        <begin position="1"/>
        <end position="28"/>
    </location>
</feature>
<dbReference type="VEuPathDB" id="FungiDB:SCODWIG_00734"/>
<comment type="subcellular location">
    <subcellularLocation>
        <location evidence="1">Bud neck</location>
    </subcellularLocation>
</comment>
<name>A0A376B2R5_9ASCO</name>
<dbReference type="GO" id="GO:0032161">
    <property type="term" value="C:cleavage apparatus septin structure"/>
    <property type="evidence" value="ECO:0007669"/>
    <property type="project" value="UniProtKB-ARBA"/>
</dbReference>
<evidence type="ECO:0000256" key="6">
    <source>
        <dbReference type="ARBA" id="ARBA00023306"/>
    </source>
</evidence>
<evidence type="ECO:0000256" key="5">
    <source>
        <dbReference type="ARBA" id="ARBA00023134"/>
    </source>
</evidence>
<feature type="region of interest" description="Disordered" evidence="8">
    <location>
        <begin position="474"/>
        <end position="494"/>
    </location>
</feature>
<dbReference type="InterPro" id="IPR016491">
    <property type="entry name" value="Septin"/>
</dbReference>
<evidence type="ECO:0000256" key="2">
    <source>
        <dbReference type="ARBA" id="ARBA00022618"/>
    </source>
</evidence>
<dbReference type="PROSITE" id="PS51719">
    <property type="entry name" value="G_SEPTIN"/>
    <property type="match status" value="1"/>
</dbReference>
<dbReference type="AlphaFoldDB" id="A0A376B2R5"/>
<sequence length="494" mass="56472">MSVEVKKEVPSENQLLRETKTNNSDVSHLVNNGNSDVLTNTENAINIEGQVIPPQPELKIIRRKINGYVGFANLPKQWHRKSIRRGFCLNLLCVGQRGLGKSTLINTLFNKRLYDDVNDPFSEIELEKDIARKLQNISIDDDPNGVVNTNDNKVAIKALSTEIEENGVKLKLTVIDTPGFGDSIDNSDSWKPIVKEIDSRFDQYLDAENRINRTPLGSREDPRVHACLYFIEPTVHGLRSLDIEFCTQVYSKCNLIPIIAKSDILTDEEIEHFKKIIMIQLNEAGVELFQPPIYEKSDDIETVNSTKNLIDKYPFAVTASIDLVQALDGRVVRGRAYPWGCIEIDNASHSDFIYLSDLLIRQYMEELREKTNNVLYENYRSNKLFALGIKQDNSVFREYDPATRSIEERKLHEAKLAKLESEMKSVFQQKVSEKEKKLQKSEAELFARHKEMKEKLTKQLKALEEKKNQLEHSMVNAASVSASSQPTKKKGFLR</sequence>
<dbReference type="InterPro" id="IPR030379">
    <property type="entry name" value="G_SEPTIN_dom"/>
</dbReference>
<evidence type="ECO:0000256" key="8">
    <source>
        <dbReference type="SAM" id="MobiDB-lite"/>
    </source>
</evidence>
<proteinExistence type="inferred from homology"/>
<dbReference type="FunFam" id="3.40.50.300:FF:000162">
    <property type="entry name" value="septin-7 isoform X1"/>
    <property type="match status" value="1"/>
</dbReference>
<dbReference type="GO" id="GO:0031105">
    <property type="term" value="C:septin complex"/>
    <property type="evidence" value="ECO:0007669"/>
    <property type="project" value="UniProtKB-ARBA"/>
</dbReference>
<dbReference type="Gene3D" id="3.40.50.300">
    <property type="entry name" value="P-loop containing nucleotide triphosphate hydrolases"/>
    <property type="match status" value="1"/>
</dbReference>
<dbReference type="OrthoDB" id="416553at2759"/>